<dbReference type="InterPro" id="IPR029058">
    <property type="entry name" value="AB_hydrolase_fold"/>
</dbReference>
<gene>
    <name evidence="4" type="ORF">JKP88DRAFT_304451</name>
</gene>
<sequence>MTSAARLASTTSAAAAATERSFQLPSGQVIAAKVWGHAAQGQDSRKRILALHGYLDNANTFDLLGPALAGEGYEVVAIDLPGHGLSSHTSSDNWYDIMDYPHSIAAVQDALGWDSCHYLGHSLGAGIASLVAGALPDRVTGCVFIDALGPFTLAPHGAHMHLRRAMQSRAALLNKQQKVHVRCAMQSRAALLNKQQKVWPSLELAVQARVAAAADYPGSQTISKEAAAILMQRSIEPVSPEHNNGKAGGVRFRYDLRLRAYSSTYLSEDTVSAFLSNIACPCLLVTGQTGFPLSGGFRARMQTLGPRLADHAHLPGSHHLHLDPESWQGVRDVTLKFLADLQESSDAAAAAAGADHAARSAL</sequence>
<dbReference type="PANTHER" id="PTHR43798">
    <property type="entry name" value="MONOACYLGLYCEROL LIPASE"/>
    <property type="match status" value="1"/>
</dbReference>
<dbReference type="PANTHER" id="PTHR43798:SF14">
    <property type="entry name" value="SERINE HYDROLASE-LIKE PROTEIN DDB_G0286239"/>
    <property type="match status" value="1"/>
</dbReference>
<name>A0A835Z7B1_9STRA</name>
<dbReference type="EMBL" id="JAFCMP010000068">
    <property type="protein sequence ID" value="KAG5188541.1"/>
    <property type="molecule type" value="Genomic_DNA"/>
</dbReference>
<evidence type="ECO:0000259" key="3">
    <source>
        <dbReference type="Pfam" id="PF00561"/>
    </source>
</evidence>
<dbReference type="AlphaFoldDB" id="A0A835Z7B1"/>
<reference evidence="4" key="1">
    <citation type="submission" date="2021-02" db="EMBL/GenBank/DDBJ databases">
        <title>First Annotated Genome of the Yellow-green Alga Tribonema minus.</title>
        <authorList>
            <person name="Mahan K.M."/>
        </authorList>
    </citation>
    <scope>NUCLEOTIDE SEQUENCE</scope>
    <source>
        <strain evidence="4">UTEX B ZZ1240</strain>
    </source>
</reference>
<evidence type="ECO:0000256" key="2">
    <source>
        <dbReference type="ARBA" id="ARBA00022801"/>
    </source>
</evidence>
<dbReference type="Proteomes" id="UP000664859">
    <property type="component" value="Unassembled WGS sequence"/>
</dbReference>
<feature type="domain" description="AB hydrolase-1" evidence="3">
    <location>
        <begin position="47"/>
        <end position="167"/>
    </location>
</feature>
<proteinExistence type="inferred from homology"/>
<evidence type="ECO:0000313" key="4">
    <source>
        <dbReference type="EMBL" id="KAG5188541.1"/>
    </source>
</evidence>
<dbReference type="OrthoDB" id="6431331at2759"/>
<keyword evidence="2 4" id="KW-0378">Hydrolase</keyword>
<evidence type="ECO:0000256" key="1">
    <source>
        <dbReference type="ARBA" id="ARBA00008645"/>
    </source>
</evidence>
<keyword evidence="5" id="KW-1185">Reference proteome</keyword>
<dbReference type="InterPro" id="IPR000073">
    <property type="entry name" value="AB_hydrolase_1"/>
</dbReference>
<dbReference type="GO" id="GO:0016787">
    <property type="term" value="F:hydrolase activity"/>
    <property type="evidence" value="ECO:0007669"/>
    <property type="project" value="UniProtKB-KW"/>
</dbReference>
<comment type="caution">
    <text evidence="4">The sequence shown here is derived from an EMBL/GenBank/DDBJ whole genome shotgun (WGS) entry which is preliminary data.</text>
</comment>
<protein>
    <submittedName>
        <fullName evidence="4">Alpha/Beta hydrolase protein</fullName>
    </submittedName>
</protein>
<dbReference type="Pfam" id="PF00561">
    <property type="entry name" value="Abhydrolase_1"/>
    <property type="match status" value="1"/>
</dbReference>
<organism evidence="4 5">
    <name type="scientific">Tribonema minus</name>
    <dbReference type="NCBI Taxonomy" id="303371"/>
    <lineage>
        <taxon>Eukaryota</taxon>
        <taxon>Sar</taxon>
        <taxon>Stramenopiles</taxon>
        <taxon>Ochrophyta</taxon>
        <taxon>PX clade</taxon>
        <taxon>Xanthophyceae</taxon>
        <taxon>Tribonematales</taxon>
        <taxon>Tribonemataceae</taxon>
        <taxon>Tribonema</taxon>
    </lineage>
</organism>
<comment type="similarity">
    <text evidence="1">Belongs to the AB hydrolase superfamily.</text>
</comment>
<evidence type="ECO:0000313" key="5">
    <source>
        <dbReference type="Proteomes" id="UP000664859"/>
    </source>
</evidence>
<dbReference type="Gene3D" id="3.40.50.1820">
    <property type="entry name" value="alpha/beta hydrolase"/>
    <property type="match status" value="1"/>
</dbReference>
<dbReference type="GO" id="GO:0016020">
    <property type="term" value="C:membrane"/>
    <property type="evidence" value="ECO:0007669"/>
    <property type="project" value="TreeGrafter"/>
</dbReference>
<dbReference type="InterPro" id="IPR050266">
    <property type="entry name" value="AB_hydrolase_sf"/>
</dbReference>
<accession>A0A835Z7B1</accession>
<dbReference type="SUPFAM" id="SSF53474">
    <property type="entry name" value="alpha/beta-Hydrolases"/>
    <property type="match status" value="1"/>
</dbReference>